<feature type="compositionally biased region" description="Gly residues" evidence="1">
    <location>
        <begin position="7"/>
        <end position="18"/>
    </location>
</feature>
<protein>
    <submittedName>
        <fullName evidence="3">Uncharacterized protein</fullName>
    </submittedName>
</protein>
<feature type="region of interest" description="Disordered" evidence="1">
    <location>
        <begin position="1"/>
        <end position="121"/>
    </location>
</feature>
<keyword evidence="2" id="KW-0472">Membrane</keyword>
<name>A0ABU8E7I0_9ACTN</name>
<dbReference type="EMBL" id="JBAPLV010000015">
    <property type="protein sequence ID" value="MEI4279603.1"/>
    <property type="molecule type" value="Genomic_DNA"/>
</dbReference>
<keyword evidence="2" id="KW-1133">Transmembrane helix</keyword>
<dbReference type="Proteomes" id="UP001373496">
    <property type="component" value="Unassembled WGS sequence"/>
</dbReference>
<feature type="compositionally biased region" description="Low complexity" evidence="1">
    <location>
        <begin position="264"/>
        <end position="275"/>
    </location>
</feature>
<proteinExistence type="predicted"/>
<reference evidence="3 4" key="1">
    <citation type="submission" date="2024-03" db="EMBL/GenBank/DDBJ databases">
        <title>Draft genome sequence of Klenkia terrae.</title>
        <authorList>
            <person name="Duangmal K."/>
            <person name="Chantavorakit T."/>
        </authorList>
    </citation>
    <scope>NUCLEOTIDE SEQUENCE [LARGE SCALE GENOMIC DNA]</scope>
    <source>
        <strain evidence="3 4">JCM 17786</strain>
    </source>
</reference>
<organism evidence="3 4">
    <name type="scientific">Klenkia terrae</name>
    <dbReference type="NCBI Taxonomy" id="1052259"/>
    <lineage>
        <taxon>Bacteria</taxon>
        <taxon>Bacillati</taxon>
        <taxon>Actinomycetota</taxon>
        <taxon>Actinomycetes</taxon>
        <taxon>Geodermatophilales</taxon>
        <taxon>Geodermatophilaceae</taxon>
        <taxon>Klenkia</taxon>
    </lineage>
</organism>
<gene>
    <name evidence="3" type="ORF">UXQ13_14115</name>
</gene>
<evidence type="ECO:0000313" key="3">
    <source>
        <dbReference type="EMBL" id="MEI4279603.1"/>
    </source>
</evidence>
<evidence type="ECO:0000256" key="2">
    <source>
        <dbReference type="SAM" id="Phobius"/>
    </source>
</evidence>
<keyword evidence="2" id="KW-0812">Transmembrane</keyword>
<evidence type="ECO:0000313" key="4">
    <source>
        <dbReference type="Proteomes" id="UP001373496"/>
    </source>
</evidence>
<accession>A0ABU8E7I0</accession>
<sequence length="572" mass="58860">MTERGDGAGQAGSGGWSGWGNASGSTPPGGGWPGQQQPPQSPQQPPSQQPQPYGQQPPPPPPPGQPRWDGRQETEQLGATPAGPPPPAYGGQPYGRPTPPAQPPGAWNPAGGPPPWAVQPSKRSRKKPLLIGGAVLVVLLLVAGGLFFFLRGDDFSYAGRTVVEPQQVIDDAEAKLDSYAEGRGGVTSDDSGCWFRYLDADTSDVQDDLVCGPVLFVDGDPTATYLLFALTPSAGDGDVTFEVAAEPTDPQPQELTDRELLASPDGDTPPDGAGDLEVPQPPPAEAGYTAEGPFDDVELTAPEGPATLSGASARVTITGLAQADRVGTGDDARSPADGEVFRVVEYVVDRGEGYASDAPTLSYVVDGGETVPVDSSVVTPGATVEALVSAPEDADVQLVVVDGVDTQSLSMVDGSPGPDNLQVTTRVNRTADAIPAQQIPGVISAPGRVTTPFTFTVTIQSATLSWFAGTNVTARPSGPDRAWLVIDTDLVADTFSAGEGPSQYFTLTLPDGTVVAAQDIVDDPALVGTAFDVPADFTAGTITFGGVFTYPDTATVDFQPGTLSFPVTVAAG</sequence>
<feature type="compositionally biased region" description="Pro residues" evidence="1">
    <location>
        <begin position="39"/>
        <end position="65"/>
    </location>
</feature>
<keyword evidence="4" id="KW-1185">Reference proteome</keyword>
<feature type="transmembrane region" description="Helical" evidence="2">
    <location>
        <begin position="129"/>
        <end position="150"/>
    </location>
</feature>
<evidence type="ECO:0000256" key="1">
    <source>
        <dbReference type="SAM" id="MobiDB-lite"/>
    </source>
</evidence>
<dbReference type="RefSeq" id="WP_336392460.1">
    <property type="nucleotide sequence ID" value="NZ_JBAPLV010000015.1"/>
</dbReference>
<feature type="region of interest" description="Disordered" evidence="1">
    <location>
        <begin position="246"/>
        <end position="308"/>
    </location>
</feature>
<comment type="caution">
    <text evidence="3">The sequence shown here is derived from an EMBL/GenBank/DDBJ whole genome shotgun (WGS) entry which is preliminary data.</text>
</comment>